<dbReference type="Proteomes" id="UP000295150">
    <property type="component" value="Unassembled WGS sequence"/>
</dbReference>
<protein>
    <submittedName>
        <fullName evidence="4">Gluconate 5-dehydrogenase</fullName>
    </submittedName>
</protein>
<organism evidence="4 5">
    <name type="scientific">Halomonas ventosae</name>
    <dbReference type="NCBI Taxonomy" id="229007"/>
    <lineage>
        <taxon>Bacteria</taxon>
        <taxon>Pseudomonadati</taxon>
        <taxon>Pseudomonadota</taxon>
        <taxon>Gammaproteobacteria</taxon>
        <taxon>Oceanospirillales</taxon>
        <taxon>Halomonadaceae</taxon>
        <taxon>Halomonas</taxon>
    </lineage>
</organism>
<evidence type="ECO:0000313" key="5">
    <source>
        <dbReference type="Proteomes" id="UP000295150"/>
    </source>
</evidence>
<dbReference type="Pfam" id="PF00106">
    <property type="entry name" value="adh_short"/>
    <property type="match status" value="1"/>
</dbReference>
<dbReference type="PRINTS" id="PR00080">
    <property type="entry name" value="SDRFAMILY"/>
</dbReference>
<dbReference type="PRINTS" id="PR00081">
    <property type="entry name" value="GDHRDH"/>
</dbReference>
<dbReference type="RefSeq" id="WP_133484029.1">
    <property type="nucleotide sequence ID" value="NZ_SNWH01000021.1"/>
</dbReference>
<sequence>MTEQMLQDKRALVTGASSGLGLAMAEALAEAGATVVLTARSADKLDTVVASLAQRGLDVHAQVMDVRDEHSIATAVDEVRQRWGGLDLLVNNAGIGMRTVNPDFLTDPQPFYQVSAAAFRDLIDTNLTGYFLVAKGFMPLFLEQRRGKIVNITMNHATMRRKGFVPYGPSRAGAESLSLIMAEDLREANVDVNMLLPGGATETGMIPEQHKEAIKAQFDLLSPDVMAEPIVFLASDASDGLTGERIVASEFDEWRRQLKR</sequence>
<keyword evidence="5" id="KW-1185">Reference proteome</keyword>
<name>A0A4R6H2G2_9GAMM</name>
<dbReference type="OrthoDB" id="9803333at2"/>
<gene>
    <name evidence="4" type="ORF">DFO68_12110</name>
</gene>
<dbReference type="GO" id="GO:0016491">
    <property type="term" value="F:oxidoreductase activity"/>
    <property type="evidence" value="ECO:0007669"/>
    <property type="project" value="UniProtKB-KW"/>
</dbReference>
<dbReference type="Gene3D" id="3.40.50.720">
    <property type="entry name" value="NAD(P)-binding Rossmann-like Domain"/>
    <property type="match status" value="1"/>
</dbReference>
<dbReference type="EMBL" id="SNWH01000021">
    <property type="protein sequence ID" value="TDO01466.1"/>
    <property type="molecule type" value="Genomic_DNA"/>
</dbReference>
<evidence type="ECO:0000313" key="4">
    <source>
        <dbReference type="EMBL" id="TDO01466.1"/>
    </source>
</evidence>
<dbReference type="PANTHER" id="PTHR43669:SF3">
    <property type="entry name" value="ALCOHOL DEHYDROGENASE, PUTATIVE (AFU_ORTHOLOGUE AFUA_3G03445)-RELATED"/>
    <property type="match status" value="1"/>
</dbReference>
<reference evidence="4 5" key="1">
    <citation type="submission" date="2019-03" db="EMBL/GenBank/DDBJ databases">
        <title>Freshwater and sediment microbial communities from various areas in North America, analyzing microbe dynamics in response to fracking.</title>
        <authorList>
            <person name="Lamendella R."/>
        </authorList>
    </citation>
    <scope>NUCLEOTIDE SEQUENCE [LARGE SCALE GENOMIC DNA]</scope>
    <source>
        <strain evidence="4 5">1_TX</strain>
    </source>
</reference>
<comment type="similarity">
    <text evidence="1 3">Belongs to the short-chain dehydrogenases/reductases (SDR) family.</text>
</comment>
<dbReference type="InterPro" id="IPR036291">
    <property type="entry name" value="NAD(P)-bd_dom_sf"/>
</dbReference>
<comment type="caution">
    <text evidence="4">The sequence shown here is derived from an EMBL/GenBank/DDBJ whole genome shotgun (WGS) entry which is preliminary data.</text>
</comment>
<dbReference type="PANTHER" id="PTHR43669">
    <property type="entry name" value="5-KETO-D-GLUCONATE 5-REDUCTASE"/>
    <property type="match status" value="1"/>
</dbReference>
<dbReference type="CDD" id="cd05233">
    <property type="entry name" value="SDR_c"/>
    <property type="match status" value="1"/>
</dbReference>
<keyword evidence="2" id="KW-0560">Oxidoreductase</keyword>
<dbReference type="SUPFAM" id="SSF51735">
    <property type="entry name" value="NAD(P)-binding Rossmann-fold domains"/>
    <property type="match status" value="1"/>
</dbReference>
<evidence type="ECO:0000256" key="1">
    <source>
        <dbReference type="ARBA" id="ARBA00006484"/>
    </source>
</evidence>
<dbReference type="AlphaFoldDB" id="A0A4R6H2G2"/>
<proteinExistence type="inferred from homology"/>
<evidence type="ECO:0000256" key="3">
    <source>
        <dbReference type="RuleBase" id="RU000363"/>
    </source>
</evidence>
<accession>A0A4R6H2G2</accession>
<evidence type="ECO:0000256" key="2">
    <source>
        <dbReference type="ARBA" id="ARBA00023002"/>
    </source>
</evidence>
<dbReference type="InterPro" id="IPR002347">
    <property type="entry name" value="SDR_fam"/>
</dbReference>